<protein>
    <submittedName>
        <fullName evidence="1">Uncharacterized protein</fullName>
    </submittedName>
</protein>
<name>A0ABS8WPI5_DATST</name>
<sequence>EGFRTRVSNRCWDVGLKSVLRDRAEVEVEVGVGTRNQGREPLLGVGSWVDVRSRVSGLKLRSGARIEVRIWISGVELSLGSVLGAEVRCRVLGS</sequence>
<organism evidence="1 2">
    <name type="scientific">Datura stramonium</name>
    <name type="common">Jimsonweed</name>
    <name type="synonym">Common thornapple</name>
    <dbReference type="NCBI Taxonomy" id="4076"/>
    <lineage>
        <taxon>Eukaryota</taxon>
        <taxon>Viridiplantae</taxon>
        <taxon>Streptophyta</taxon>
        <taxon>Embryophyta</taxon>
        <taxon>Tracheophyta</taxon>
        <taxon>Spermatophyta</taxon>
        <taxon>Magnoliopsida</taxon>
        <taxon>eudicotyledons</taxon>
        <taxon>Gunneridae</taxon>
        <taxon>Pentapetalae</taxon>
        <taxon>asterids</taxon>
        <taxon>lamiids</taxon>
        <taxon>Solanales</taxon>
        <taxon>Solanaceae</taxon>
        <taxon>Solanoideae</taxon>
        <taxon>Datureae</taxon>
        <taxon>Datura</taxon>
    </lineage>
</organism>
<evidence type="ECO:0000313" key="2">
    <source>
        <dbReference type="Proteomes" id="UP000823775"/>
    </source>
</evidence>
<comment type="caution">
    <text evidence="1">The sequence shown here is derived from an EMBL/GenBank/DDBJ whole genome shotgun (WGS) entry which is preliminary data.</text>
</comment>
<dbReference type="EMBL" id="JACEIK010008968">
    <property type="protein sequence ID" value="MCE3051821.1"/>
    <property type="molecule type" value="Genomic_DNA"/>
</dbReference>
<feature type="non-terminal residue" evidence="1">
    <location>
        <position position="1"/>
    </location>
</feature>
<dbReference type="Proteomes" id="UP000823775">
    <property type="component" value="Unassembled WGS sequence"/>
</dbReference>
<reference evidence="1 2" key="1">
    <citation type="journal article" date="2021" name="BMC Genomics">
        <title>Datura genome reveals duplications of psychoactive alkaloid biosynthetic genes and high mutation rate following tissue culture.</title>
        <authorList>
            <person name="Rajewski A."/>
            <person name="Carter-House D."/>
            <person name="Stajich J."/>
            <person name="Litt A."/>
        </authorList>
    </citation>
    <scope>NUCLEOTIDE SEQUENCE [LARGE SCALE GENOMIC DNA]</scope>
    <source>
        <strain evidence="1">AR-01</strain>
    </source>
</reference>
<evidence type="ECO:0000313" key="1">
    <source>
        <dbReference type="EMBL" id="MCE3051821.1"/>
    </source>
</evidence>
<gene>
    <name evidence="1" type="ORF">HAX54_050888</name>
</gene>
<accession>A0ABS8WPI5</accession>
<keyword evidence="2" id="KW-1185">Reference proteome</keyword>
<proteinExistence type="predicted"/>